<reference evidence="2 3" key="1">
    <citation type="journal article" date="2019" name="Sci. Rep.">
        <title>Comparative genomics of chytrid fungi reveal insights into the obligate biotrophic and pathogenic lifestyle of Synchytrium endobioticum.</title>
        <authorList>
            <person name="van de Vossenberg B.T.L.H."/>
            <person name="Warris S."/>
            <person name="Nguyen H.D.T."/>
            <person name="van Gent-Pelzer M.P.E."/>
            <person name="Joly D.L."/>
            <person name="van de Geest H.C."/>
            <person name="Bonants P.J.M."/>
            <person name="Smith D.S."/>
            <person name="Levesque C.A."/>
            <person name="van der Lee T.A.J."/>
        </authorList>
    </citation>
    <scope>NUCLEOTIDE SEQUENCE [LARGE SCALE GENOMIC DNA]</scope>
    <source>
        <strain evidence="2 3">JEL517</strain>
    </source>
</reference>
<dbReference type="Proteomes" id="UP000319731">
    <property type="component" value="Unassembled WGS sequence"/>
</dbReference>
<feature type="compositionally biased region" description="Polar residues" evidence="1">
    <location>
        <begin position="273"/>
        <end position="282"/>
    </location>
</feature>
<dbReference type="AlphaFoldDB" id="A0A507CEY4"/>
<feature type="compositionally biased region" description="Polar residues" evidence="1">
    <location>
        <begin position="592"/>
        <end position="603"/>
    </location>
</feature>
<dbReference type="EMBL" id="QEAO01000002">
    <property type="protein sequence ID" value="TPX37749.1"/>
    <property type="molecule type" value="Genomic_DNA"/>
</dbReference>
<gene>
    <name evidence="2" type="ORF">SmJEL517_g00447</name>
</gene>
<sequence length="733" mass="81279">MSVASASPDQPPGRVQFLIDLQPVEEATWKLVASGLVQFTRIAFSLFELGELPIACRVISDNQVQDVTTMADVAVDKIAQNLRHCKASTRSTLLPAVLAETISSLEDQSSQEEGETTEHDRHKLLVVVLLGQSVSDVQGVINLVLNSYDNVMRGDASVTHVHVVCISSQQISIVDKKIRDGVFLSILCIPIEHIAASFENWTQRCLRLVQLRVAGVPTKTKETQISKKSDMIMYFRPISSLVSSSIAQGHIWEDSSIAEYVISTTFGKWQPQTSAYHTSSPRRITPVRPDEARDPESQVTRLVLKRIVSSDKVVELHLTSAAKENKIGSTVGDVKPDYILRQVEGHIVLARIVVLKGISDDGLKMVRQVLATAPSTVHHPRLFSPQSIPSGFSFTIPLRFLSPPTAAIIPSSIDPSTFTSIAPTKMDLLTRYLPITNSVLFDNSETEVGRLLASLKRSIYDGTVDASFVKSCQSMWKMLCIFWEDPDGLFPNDSKRTNGARMQKDKVKRLFGEVLVFLERHRGNSEHHEQLYTEALTALATKMNSASNNQSTPQPQLPSSIKTRDNEVMVDVAMSEMERQQSMTYREKQELANPNPTQLDTPASSPPQQQPVRGPGFIGRGGPQAPMTVFPSYLIVKPPAISPADSDLNARAVWGKEGGRGWMYWANLEDSRRHDLKRKYDKLEEREFEGFGGMNYKSGAEYGDSGVSKRGGFVKRLGNRKGVDGVVDYVLFE</sequence>
<dbReference type="OrthoDB" id="10495385at2759"/>
<organism evidence="2 3">
    <name type="scientific">Synchytrium microbalum</name>
    <dbReference type="NCBI Taxonomy" id="1806994"/>
    <lineage>
        <taxon>Eukaryota</taxon>
        <taxon>Fungi</taxon>
        <taxon>Fungi incertae sedis</taxon>
        <taxon>Chytridiomycota</taxon>
        <taxon>Chytridiomycota incertae sedis</taxon>
        <taxon>Chytridiomycetes</taxon>
        <taxon>Synchytriales</taxon>
        <taxon>Synchytriaceae</taxon>
        <taxon>Synchytrium</taxon>
    </lineage>
</organism>
<name>A0A507CEY4_9FUNG</name>
<feature type="compositionally biased region" description="Polar residues" evidence="1">
    <location>
        <begin position="544"/>
        <end position="561"/>
    </location>
</feature>
<evidence type="ECO:0000313" key="2">
    <source>
        <dbReference type="EMBL" id="TPX37749.1"/>
    </source>
</evidence>
<feature type="region of interest" description="Disordered" evidence="1">
    <location>
        <begin position="544"/>
        <end position="564"/>
    </location>
</feature>
<feature type="region of interest" description="Disordered" evidence="1">
    <location>
        <begin position="273"/>
        <end position="292"/>
    </location>
</feature>
<evidence type="ECO:0000256" key="1">
    <source>
        <dbReference type="SAM" id="MobiDB-lite"/>
    </source>
</evidence>
<dbReference type="GeneID" id="42001673"/>
<keyword evidence="3" id="KW-1185">Reference proteome</keyword>
<comment type="caution">
    <text evidence="2">The sequence shown here is derived from an EMBL/GenBank/DDBJ whole genome shotgun (WGS) entry which is preliminary data.</text>
</comment>
<protein>
    <submittedName>
        <fullName evidence="2">Uncharacterized protein</fullName>
    </submittedName>
</protein>
<feature type="region of interest" description="Disordered" evidence="1">
    <location>
        <begin position="581"/>
        <end position="623"/>
    </location>
</feature>
<proteinExistence type="predicted"/>
<evidence type="ECO:0000313" key="3">
    <source>
        <dbReference type="Proteomes" id="UP000319731"/>
    </source>
</evidence>
<dbReference type="RefSeq" id="XP_031027660.1">
    <property type="nucleotide sequence ID" value="XM_031166376.1"/>
</dbReference>
<accession>A0A507CEY4</accession>